<dbReference type="AlphaFoldDB" id="A0A2P2IQM2"/>
<name>A0A2P2IQM2_RHIMU</name>
<reference evidence="1" key="1">
    <citation type="submission" date="2018-02" db="EMBL/GenBank/DDBJ databases">
        <title>Rhizophora mucronata_Transcriptome.</title>
        <authorList>
            <person name="Meera S.P."/>
            <person name="Sreeshan A."/>
            <person name="Augustine A."/>
        </authorList>
    </citation>
    <scope>NUCLEOTIDE SEQUENCE</scope>
    <source>
        <tissue evidence="1">Leaf</tissue>
    </source>
</reference>
<accession>A0A2P2IQM2</accession>
<organism evidence="1">
    <name type="scientific">Rhizophora mucronata</name>
    <name type="common">Asiatic mangrove</name>
    <dbReference type="NCBI Taxonomy" id="61149"/>
    <lineage>
        <taxon>Eukaryota</taxon>
        <taxon>Viridiplantae</taxon>
        <taxon>Streptophyta</taxon>
        <taxon>Embryophyta</taxon>
        <taxon>Tracheophyta</taxon>
        <taxon>Spermatophyta</taxon>
        <taxon>Magnoliopsida</taxon>
        <taxon>eudicotyledons</taxon>
        <taxon>Gunneridae</taxon>
        <taxon>Pentapetalae</taxon>
        <taxon>rosids</taxon>
        <taxon>fabids</taxon>
        <taxon>Malpighiales</taxon>
        <taxon>Rhizophoraceae</taxon>
        <taxon>Rhizophora</taxon>
    </lineage>
</organism>
<proteinExistence type="predicted"/>
<protein>
    <submittedName>
        <fullName evidence="1">Uncharacterized protein MANES_17G040800</fullName>
    </submittedName>
</protein>
<evidence type="ECO:0000313" key="1">
    <source>
        <dbReference type="EMBL" id="MBW83514.1"/>
    </source>
</evidence>
<dbReference type="EMBL" id="GGEC01003031">
    <property type="protein sequence ID" value="MBW83514.1"/>
    <property type="molecule type" value="Transcribed_RNA"/>
</dbReference>
<sequence>MINIAVHRTAINGSCVVFNPHFPPTRKAFLLSNFHGLRDVMDTTGLL</sequence>